<reference evidence="2 3" key="1">
    <citation type="journal article" date="2015" name="Genome Announc.">
        <title>Expanding the biotechnology potential of lactobacilli through comparative genomics of 213 strains and associated genera.</title>
        <authorList>
            <person name="Sun Z."/>
            <person name="Harris H.M."/>
            <person name="McCann A."/>
            <person name="Guo C."/>
            <person name="Argimon S."/>
            <person name="Zhang W."/>
            <person name="Yang X."/>
            <person name="Jeffery I.B."/>
            <person name="Cooney J.C."/>
            <person name="Kagawa T.F."/>
            <person name="Liu W."/>
            <person name="Song Y."/>
            <person name="Salvetti E."/>
            <person name="Wrobel A."/>
            <person name="Rasinkangas P."/>
            <person name="Parkhill J."/>
            <person name="Rea M.C."/>
            <person name="O'Sullivan O."/>
            <person name="Ritari J."/>
            <person name="Douillard F.P."/>
            <person name="Paul Ross R."/>
            <person name="Yang R."/>
            <person name="Briner A.E."/>
            <person name="Felis G.E."/>
            <person name="de Vos W.M."/>
            <person name="Barrangou R."/>
            <person name="Klaenhammer T.R."/>
            <person name="Caufield P.W."/>
            <person name="Cui Y."/>
            <person name="Zhang H."/>
            <person name="O'Toole P.W."/>
        </authorList>
    </citation>
    <scope>NUCLEOTIDE SEQUENCE [LARGE SCALE GENOMIC DNA]</scope>
    <source>
        <strain evidence="2 3">DSM 22408</strain>
    </source>
</reference>
<dbReference type="Proteomes" id="UP000051500">
    <property type="component" value="Unassembled WGS sequence"/>
</dbReference>
<evidence type="ECO:0000259" key="1">
    <source>
        <dbReference type="Pfam" id="PF21841"/>
    </source>
</evidence>
<evidence type="ECO:0000313" key="3">
    <source>
        <dbReference type="Proteomes" id="UP000051500"/>
    </source>
</evidence>
<keyword evidence="3" id="KW-1185">Reference proteome</keyword>
<protein>
    <recommendedName>
        <fullName evidence="1">DUF6900 domain-containing protein</fullName>
    </recommendedName>
</protein>
<sequence length="75" mass="9019">MNKEKIMEQIINPNTLNETEKKFEKICKDVLYEFETLETRHHDDLDFKDISVWSIRELMQKAYDLGKEDTLKGIK</sequence>
<evidence type="ECO:0000313" key="2">
    <source>
        <dbReference type="EMBL" id="KRN88722.1"/>
    </source>
</evidence>
<dbReference type="InterPro" id="IPR054195">
    <property type="entry name" value="DUF6900"/>
</dbReference>
<comment type="caution">
    <text evidence="2">The sequence shown here is derived from an EMBL/GenBank/DDBJ whole genome shotgun (WGS) entry which is preliminary data.</text>
</comment>
<dbReference type="Pfam" id="PF21841">
    <property type="entry name" value="DUF6900"/>
    <property type="match status" value="1"/>
</dbReference>
<dbReference type="RefSeq" id="WP_035463609.1">
    <property type="nucleotide sequence ID" value="NZ_JQBZ01000025.1"/>
</dbReference>
<dbReference type="STRING" id="1122146.IV53_GL000689"/>
<dbReference type="OrthoDB" id="7067229at2"/>
<feature type="domain" description="DUF6900" evidence="1">
    <location>
        <begin position="18"/>
        <end position="69"/>
    </location>
</feature>
<gene>
    <name evidence="2" type="ORF">IV53_GL000689</name>
</gene>
<dbReference type="PATRIC" id="fig|1122146.4.peg.713"/>
<accession>A0A0R2KH59</accession>
<name>A0A0R2KH59_9LACO</name>
<proteinExistence type="predicted"/>
<dbReference type="AlphaFoldDB" id="A0A0R2KH59"/>
<dbReference type="EMBL" id="JQBZ01000025">
    <property type="protein sequence ID" value="KRN88722.1"/>
    <property type="molecule type" value="Genomic_DNA"/>
</dbReference>
<organism evidence="2 3">
    <name type="scientific">Ligilactobacillus ceti DSM 22408</name>
    <dbReference type="NCBI Taxonomy" id="1122146"/>
    <lineage>
        <taxon>Bacteria</taxon>
        <taxon>Bacillati</taxon>
        <taxon>Bacillota</taxon>
        <taxon>Bacilli</taxon>
        <taxon>Lactobacillales</taxon>
        <taxon>Lactobacillaceae</taxon>
        <taxon>Ligilactobacillus</taxon>
    </lineage>
</organism>